<comment type="caution">
    <text evidence="3">The sequence shown here is derived from an EMBL/GenBank/DDBJ whole genome shotgun (WGS) entry which is preliminary data.</text>
</comment>
<dbReference type="InterPro" id="IPR006076">
    <property type="entry name" value="FAD-dep_OxRdtase"/>
</dbReference>
<dbReference type="AlphaFoldDB" id="A0A963Z726"/>
<dbReference type="Gene3D" id="3.30.9.10">
    <property type="entry name" value="D-Amino Acid Oxidase, subunit A, domain 2"/>
    <property type="match status" value="1"/>
</dbReference>
<dbReference type="GO" id="GO:0016491">
    <property type="term" value="F:oxidoreductase activity"/>
    <property type="evidence" value="ECO:0007669"/>
    <property type="project" value="UniProtKB-KW"/>
</dbReference>
<dbReference type="InterPro" id="IPR036188">
    <property type="entry name" value="FAD/NAD-bd_sf"/>
</dbReference>
<organism evidence="3 4">
    <name type="scientific">Acidisoma cellulosilyticum</name>
    <dbReference type="NCBI Taxonomy" id="2802395"/>
    <lineage>
        <taxon>Bacteria</taxon>
        <taxon>Pseudomonadati</taxon>
        <taxon>Pseudomonadota</taxon>
        <taxon>Alphaproteobacteria</taxon>
        <taxon>Acetobacterales</taxon>
        <taxon>Acidocellaceae</taxon>
        <taxon>Acidisoma</taxon>
    </lineage>
</organism>
<dbReference type="Proteomes" id="UP000721844">
    <property type="component" value="Unassembled WGS sequence"/>
</dbReference>
<dbReference type="PANTHER" id="PTHR13847:SF281">
    <property type="entry name" value="FAD DEPENDENT OXIDOREDUCTASE DOMAIN-CONTAINING PROTEIN"/>
    <property type="match status" value="1"/>
</dbReference>
<dbReference type="RefSeq" id="WP_227310389.1">
    <property type="nucleotide sequence ID" value="NZ_JAESVA010000015.1"/>
</dbReference>
<keyword evidence="4" id="KW-1185">Reference proteome</keyword>
<evidence type="ECO:0000256" key="1">
    <source>
        <dbReference type="ARBA" id="ARBA00023002"/>
    </source>
</evidence>
<keyword evidence="1" id="KW-0560">Oxidoreductase</keyword>
<dbReference type="Gene3D" id="3.50.50.60">
    <property type="entry name" value="FAD/NAD(P)-binding domain"/>
    <property type="match status" value="1"/>
</dbReference>
<proteinExistence type="predicted"/>
<evidence type="ECO:0000259" key="2">
    <source>
        <dbReference type="Pfam" id="PF01266"/>
    </source>
</evidence>
<dbReference type="EMBL" id="JAESVA010000015">
    <property type="protein sequence ID" value="MCB8883706.1"/>
    <property type="molecule type" value="Genomic_DNA"/>
</dbReference>
<protein>
    <submittedName>
        <fullName evidence="3">FAD-binding oxidoreductase</fullName>
    </submittedName>
</protein>
<evidence type="ECO:0000313" key="3">
    <source>
        <dbReference type="EMBL" id="MCB8883706.1"/>
    </source>
</evidence>
<accession>A0A963Z726</accession>
<dbReference type="Pfam" id="PF01266">
    <property type="entry name" value="DAO"/>
    <property type="match status" value="1"/>
</dbReference>
<sequence>MVSVTALAHPDTLYAATCALLPPQPALQGRAESDVCVIGAGFTGLAAAMHLARAGRSVIVLEQGRIASGASGRNGGHASFGMRLKQDKLEAWLGVKDAQGLWRMSLDAMAHLKGLMADGLDCDFVPGVLRLEHRPQDVAAAHRYAERMRRDYGFDALEPLTASEVRQRVATTAYHGGIYDRASGHLHPLKLAMGLARRALDAGAVIHEQTRVQGVAAAGERLIVRTDRGQILARDVIYAGNGMMSGLDRDIDRHIMPIRNYILATEPLPPEVAAGLIAEGAAVSDSRFVVYYFRVSADRRLIFGGGETYSYRTPADLKGFVRRHMLGVYPQLADLRIDYAWGGTLGITRSRMPYLRQPAPGRWLAGGYSGKGVVLAPYIGKVLADAIGGDRRAFDLLARLPSRRFPGGATLRAPLLAAGMAYYKFRDGLG</sequence>
<reference evidence="3 4" key="1">
    <citation type="journal article" date="2021" name="Microorganisms">
        <title>Acidisoma silvae sp. nov. and Acidisomacellulosilytica sp. nov., Two Acidophilic Bacteria Isolated from Decaying Wood, Hydrolyzing Cellulose and Producing Poly-3-hydroxybutyrate.</title>
        <authorList>
            <person name="Mieszkin S."/>
            <person name="Pouder E."/>
            <person name="Uroz S."/>
            <person name="Simon-Colin C."/>
            <person name="Alain K."/>
        </authorList>
    </citation>
    <scope>NUCLEOTIDE SEQUENCE [LARGE SCALE GENOMIC DNA]</scope>
    <source>
        <strain evidence="3 4">HW T5.17</strain>
    </source>
</reference>
<name>A0A963Z726_9PROT</name>
<dbReference type="PANTHER" id="PTHR13847">
    <property type="entry name" value="SARCOSINE DEHYDROGENASE-RELATED"/>
    <property type="match status" value="1"/>
</dbReference>
<gene>
    <name evidence="3" type="ORF">ACELLULO517_25880</name>
</gene>
<feature type="domain" description="FAD dependent oxidoreductase" evidence="2">
    <location>
        <begin position="34"/>
        <end position="385"/>
    </location>
</feature>
<dbReference type="GO" id="GO:0005737">
    <property type="term" value="C:cytoplasm"/>
    <property type="evidence" value="ECO:0007669"/>
    <property type="project" value="TreeGrafter"/>
</dbReference>
<evidence type="ECO:0000313" key="4">
    <source>
        <dbReference type="Proteomes" id="UP000721844"/>
    </source>
</evidence>
<dbReference type="PRINTS" id="PR00420">
    <property type="entry name" value="RNGMNOXGNASE"/>
</dbReference>
<dbReference type="SUPFAM" id="SSF51905">
    <property type="entry name" value="FAD/NAD(P)-binding domain"/>
    <property type="match status" value="1"/>
</dbReference>